<comment type="similarity">
    <text evidence="6">Belongs to the LPG synthase family.</text>
</comment>
<sequence length="330" mass="37274">MKNKLFNTTIIVLSTAILLGFVIFSKGLEHLISQLKNLNYMWILLAVFCMLMYWIIESIVLNIFIQSLNLRQKLRESLKITMVGQFFNSVTPFASGGQPAQLYFMMKRGINGGSASSILTMKLIVYQGVLTIYSLIAIILKFTFFQENLPNFFYISIIGFIINTGVILFLLIASVNKKMTKSILKGIFTFLNKIRLVKDVKGNLIKIEGELSNFHKNAVEMSKNFEILVKCSVLTFVQLTSYFIIPYFIYRGFNMNSASFWNMVAAETFLNMIVAVIPLPGASGGSEGGFYLLFSLFFKQSTIMPAILLWRIITFYSCIAVGSVFTVSKA</sequence>
<dbReference type="EC" id="2.3.2.3" evidence="6"/>
<accession>A0ABT4CPN5</accession>
<protein>
    <recommendedName>
        <fullName evidence="6">Phosphatidylglycerol lysyltransferase</fullName>
        <ecNumber evidence="6">2.3.2.3</ecNumber>
    </recommendedName>
    <alternativeName>
        <fullName evidence="6">Lysylphosphatidylglycerol synthase</fullName>
    </alternativeName>
</protein>
<gene>
    <name evidence="6" type="primary">mprF</name>
    <name evidence="7" type="ORF">OXH55_10260</name>
</gene>
<feature type="transmembrane region" description="Helical" evidence="6">
    <location>
        <begin position="123"/>
        <end position="145"/>
    </location>
</feature>
<proteinExistence type="inferred from homology"/>
<evidence type="ECO:0000256" key="6">
    <source>
        <dbReference type="RuleBase" id="RU363042"/>
    </source>
</evidence>
<evidence type="ECO:0000313" key="7">
    <source>
        <dbReference type="EMBL" id="MCY6371015.1"/>
    </source>
</evidence>
<feature type="transmembrane region" description="Helical" evidence="6">
    <location>
        <begin position="40"/>
        <end position="65"/>
    </location>
</feature>
<evidence type="ECO:0000256" key="5">
    <source>
        <dbReference type="ARBA" id="ARBA00023136"/>
    </source>
</evidence>
<keyword evidence="4 6" id="KW-1133">Transmembrane helix</keyword>
<comment type="catalytic activity">
    <reaction evidence="6">
        <text>L-lysyl-tRNA(Lys) + a 1,2-diacyl-sn-glycero-3-phospho-(1'-sn-glycerol) = a 1,2-diacyl-sn-glycero-3-phospho-1'-(3'-O-L-lysyl)-sn-glycerol + tRNA(Lys)</text>
        <dbReference type="Rhea" id="RHEA:10668"/>
        <dbReference type="Rhea" id="RHEA-COMP:9696"/>
        <dbReference type="Rhea" id="RHEA-COMP:9697"/>
        <dbReference type="ChEBI" id="CHEBI:64716"/>
        <dbReference type="ChEBI" id="CHEBI:75792"/>
        <dbReference type="ChEBI" id="CHEBI:78442"/>
        <dbReference type="ChEBI" id="CHEBI:78529"/>
        <dbReference type="EC" id="2.3.2.3"/>
    </reaction>
</comment>
<dbReference type="RefSeq" id="WP_268049855.1">
    <property type="nucleotide sequence ID" value="NZ_JAPQES010000003.1"/>
</dbReference>
<feature type="transmembrane region" description="Helical" evidence="6">
    <location>
        <begin position="5"/>
        <end position="28"/>
    </location>
</feature>
<keyword evidence="6" id="KW-0046">Antibiotic resistance</keyword>
<keyword evidence="2" id="KW-1003">Cell membrane</keyword>
<feature type="transmembrane region" description="Helical" evidence="6">
    <location>
        <begin position="306"/>
        <end position="327"/>
    </location>
</feature>
<dbReference type="PANTHER" id="PTHR37693:SF1">
    <property type="entry name" value="INTEGRAL MEMBRANE PROTEIN"/>
    <property type="match status" value="1"/>
</dbReference>
<dbReference type="Proteomes" id="UP001079657">
    <property type="component" value="Unassembled WGS sequence"/>
</dbReference>
<keyword evidence="6" id="KW-0808">Transferase</keyword>
<dbReference type="EMBL" id="JAPQES010000003">
    <property type="protein sequence ID" value="MCY6371015.1"/>
    <property type="molecule type" value="Genomic_DNA"/>
</dbReference>
<comment type="caution">
    <text evidence="7">The sequence shown here is derived from an EMBL/GenBank/DDBJ whole genome shotgun (WGS) entry which is preliminary data.</text>
</comment>
<comment type="subcellular location">
    <subcellularLocation>
        <location evidence="1 6">Cell membrane</location>
        <topology evidence="1 6">Multi-pass membrane protein</topology>
    </subcellularLocation>
</comment>
<dbReference type="PANTHER" id="PTHR37693">
    <property type="entry name" value="PHOSPHATIDYLGLYCEROL LYSYLTRANSFERASE"/>
    <property type="match status" value="1"/>
</dbReference>
<dbReference type="NCBIfam" id="TIGR00374">
    <property type="entry name" value="flippase-like domain"/>
    <property type="match status" value="1"/>
</dbReference>
<evidence type="ECO:0000313" key="8">
    <source>
        <dbReference type="Proteomes" id="UP001079657"/>
    </source>
</evidence>
<evidence type="ECO:0000256" key="2">
    <source>
        <dbReference type="ARBA" id="ARBA00022475"/>
    </source>
</evidence>
<keyword evidence="8" id="KW-1185">Reference proteome</keyword>
<evidence type="ECO:0000256" key="3">
    <source>
        <dbReference type="ARBA" id="ARBA00022692"/>
    </source>
</evidence>
<feature type="transmembrane region" description="Helical" evidence="6">
    <location>
        <begin position="151"/>
        <end position="175"/>
    </location>
</feature>
<organism evidence="7 8">
    <name type="scientific">Clostridium ganghwense</name>
    <dbReference type="NCBI Taxonomy" id="312089"/>
    <lineage>
        <taxon>Bacteria</taxon>
        <taxon>Bacillati</taxon>
        <taxon>Bacillota</taxon>
        <taxon>Clostridia</taxon>
        <taxon>Eubacteriales</taxon>
        <taxon>Clostridiaceae</taxon>
        <taxon>Clostridium</taxon>
    </lineage>
</organism>
<keyword evidence="6" id="KW-0443">Lipid metabolism</keyword>
<keyword evidence="5 6" id="KW-0472">Membrane</keyword>
<evidence type="ECO:0000256" key="4">
    <source>
        <dbReference type="ARBA" id="ARBA00022989"/>
    </source>
</evidence>
<keyword evidence="3 6" id="KW-0812">Transmembrane</keyword>
<feature type="transmembrane region" description="Helical" evidence="6">
    <location>
        <begin position="269"/>
        <end position="294"/>
    </location>
</feature>
<name>A0ABT4CPN5_9CLOT</name>
<comment type="function">
    <text evidence="6">Catalyzes the transfer of a lysyl group from L-lysyl-tRNA(Lys) to membrane-bound phosphatidylglycerol (PG), which produces lysylphosphatidylglycerol (LPG), a major component of the bacterial membrane with a positive net charge. LPG synthesis contributes to bacterial virulence as it is involved in the resistance mechanism against cationic antimicrobial peptides (CAMP) produces by the host's immune system (defensins, cathelicidins) and by the competing microorganisms.</text>
</comment>
<dbReference type="InterPro" id="IPR022791">
    <property type="entry name" value="L-PG_synthase/AglD"/>
</dbReference>
<dbReference type="Pfam" id="PF03706">
    <property type="entry name" value="LPG_synthase_TM"/>
    <property type="match status" value="1"/>
</dbReference>
<evidence type="ECO:0000256" key="1">
    <source>
        <dbReference type="ARBA" id="ARBA00004651"/>
    </source>
</evidence>
<reference evidence="7" key="1">
    <citation type="submission" date="2022-12" db="EMBL/GenBank/DDBJ databases">
        <authorList>
            <person name="Wang J."/>
        </authorList>
    </citation>
    <scope>NUCLEOTIDE SEQUENCE</scope>
    <source>
        <strain evidence="7">HY-42-06</strain>
    </source>
</reference>
<feature type="transmembrane region" description="Helical" evidence="6">
    <location>
        <begin position="227"/>
        <end position="249"/>
    </location>
</feature>